<dbReference type="InterPro" id="IPR053925">
    <property type="entry name" value="RecX_HTH_3rd"/>
</dbReference>
<dbReference type="InterPro" id="IPR003783">
    <property type="entry name" value="Regulatory_RecX"/>
</dbReference>
<evidence type="ECO:0000259" key="6">
    <source>
        <dbReference type="Pfam" id="PF02631"/>
    </source>
</evidence>
<feature type="domain" description="RecX second three-helical" evidence="6">
    <location>
        <begin position="55"/>
        <end position="96"/>
    </location>
</feature>
<comment type="function">
    <text evidence="5">Modulates RecA activity.</text>
</comment>
<dbReference type="Gene3D" id="1.10.10.10">
    <property type="entry name" value="Winged helix-like DNA-binding domain superfamily/Winged helix DNA-binding domain"/>
    <property type="match status" value="3"/>
</dbReference>
<comment type="caution">
    <text evidence="9">The sequence shown here is derived from an EMBL/GenBank/DDBJ whole genome shotgun (WGS) entry which is preliminary data.</text>
</comment>
<dbReference type="InterPro" id="IPR036388">
    <property type="entry name" value="WH-like_DNA-bd_sf"/>
</dbReference>
<evidence type="ECO:0000256" key="1">
    <source>
        <dbReference type="ARBA" id="ARBA00004496"/>
    </source>
</evidence>
<protein>
    <recommendedName>
        <fullName evidence="3 5">Regulatory protein RecX</fullName>
    </recommendedName>
</protein>
<gene>
    <name evidence="5 9" type="primary">recX</name>
    <name evidence="9" type="ORF">FGF66_02890</name>
</gene>
<dbReference type="EMBL" id="VDCH01000003">
    <property type="protein sequence ID" value="TNJ39894.1"/>
    <property type="molecule type" value="Genomic_DNA"/>
</dbReference>
<dbReference type="RefSeq" id="WP_139456196.1">
    <property type="nucleotide sequence ID" value="NZ_VDCH01000003.1"/>
</dbReference>
<evidence type="ECO:0000259" key="8">
    <source>
        <dbReference type="Pfam" id="PF21982"/>
    </source>
</evidence>
<evidence type="ECO:0000256" key="2">
    <source>
        <dbReference type="ARBA" id="ARBA00009695"/>
    </source>
</evidence>
<dbReference type="AlphaFoldDB" id="A0A5C4S8P5"/>
<dbReference type="Pfam" id="PF21981">
    <property type="entry name" value="RecX_HTH3"/>
    <property type="match status" value="1"/>
</dbReference>
<dbReference type="Pfam" id="PF21982">
    <property type="entry name" value="RecX_HTH1"/>
    <property type="match status" value="1"/>
</dbReference>
<proteinExistence type="inferred from homology"/>
<dbReference type="Pfam" id="PF02631">
    <property type="entry name" value="RecX_HTH2"/>
    <property type="match status" value="1"/>
</dbReference>
<evidence type="ECO:0000259" key="7">
    <source>
        <dbReference type="Pfam" id="PF21981"/>
    </source>
</evidence>
<dbReference type="PANTHER" id="PTHR33602:SF1">
    <property type="entry name" value="REGULATORY PROTEIN RECX FAMILY PROTEIN"/>
    <property type="match status" value="1"/>
</dbReference>
<evidence type="ECO:0000256" key="3">
    <source>
        <dbReference type="ARBA" id="ARBA00018111"/>
    </source>
</evidence>
<dbReference type="Proteomes" id="UP000308271">
    <property type="component" value="Unassembled WGS sequence"/>
</dbReference>
<feature type="domain" description="RecX third three-helical" evidence="7">
    <location>
        <begin position="102"/>
        <end position="143"/>
    </location>
</feature>
<accession>A0A5C4S8P5</accession>
<sequence>MDEQKKSSALDHAFRLLAGRAHGRAELEAKLKKKKFEAEAISKALQRLDELGLTDDRAFAQSCMTSMARRKPEGKLKTRARLRQKGLPDKIIDEAITGYSQTELCHAAAAKKLRTLSGPPELKKKKLIAFLKNRGFDWETIRDTVELVIGGESV</sequence>
<evidence type="ECO:0000256" key="5">
    <source>
        <dbReference type="HAMAP-Rule" id="MF_01114"/>
    </source>
</evidence>
<dbReference type="NCBIfam" id="NF001063">
    <property type="entry name" value="PRK00117.5-3"/>
    <property type="match status" value="1"/>
</dbReference>
<dbReference type="GO" id="GO:0006282">
    <property type="term" value="P:regulation of DNA repair"/>
    <property type="evidence" value="ECO:0007669"/>
    <property type="project" value="UniProtKB-UniRule"/>
</dbReference>
<comment type="subcellular location">
    <subcellularLocation>
        <location evidence="1 5">Cytoplasm</location>
    </subcellularLocation>
</comment>
<evidence type="ECO:0000313" key="9">
    <source>
        <dbReference type="EMBL" id="TNJ39894.1"/>
    </source>
</evidence>
<dbReference type="OrthoDB" id="597927at2"/>
<dbReference type="GO" id="GO:0005737">
    <property type="term" value="C:cytoplasm"/>
    <property type="evidence" value="ECO:0007669"/>
    <property type="project" value="UniProtKB-SubCell"/>
</dbReference>
<evidence type="ECO:0000256" key="4">
    <source>
        <dbReference type="ARBA" id="ARBA00022490"/>
    </source>
</evidence>
<feature type="domain" description="RecX first three-helical" evidence="8">
    <location>
        <begin position="9"/>
        <end position="48"/>
    </location>
</feature>
<evidence type="ECO:0000313" key="10">
    <source>
        <dbReference type="Proteomes" id="UP000308271"/>
    </source>
</evidence>
<dbReference type="InterPro" id="IPR053926">
    <property type="entry name" value="RecX_HTH_1st"/>
</dbReference>
<reference evidence="9 10" key="1">
    <citation type="submission" date="2019-05" db="EMBL/GenBank/DDBJ databases">
        <title>Draft Whole-Genome sequence of the green sulfur bacterium Chlorobaculum thiosulfatiphilum DSM 249.</title>
        <authorList>
            <person name="Meyer T.E."/>
            <person name="Kyndt J.A."/>
        </authorList>
    </citation>
    <scope>NUCLEOTIDE SEQUENCE [LARGE SCALE GENOMIC DNA]</scope>
    <source>
        <strain evidence="9 10">DSM 249</strain>
    </source>
</reference>
<keyword evidence="4 5" id="KW-0963">Cytoplasm</keyword>
<dbReference type="HAMAP" id="MF_01114">
    <property type="entry name" value="RecX"/>
    <property type="match status" value="1"/>
</dbReference>
<keyword evidence="10" id="KW-1185">Reference proteome</keyword>
<organism evidence="9 10">
    <name type="scientific">Chlorobaculum thiosulfatiphilum</name>
    <name type="common">Chlorobium limicola f.sp. thiosulfatophilum</name>
    <dbReference type="NCBI Taxonomy" id="115852"/>
    <lineage>
        <taxon>Bacteria</taxon>
        <taxon>Pseudomonadati</taxon>
        <taxon>Chlorobiota</taxon>
        <taxon>Chlorobiia</taxon>
        <taxon>Chlorobiales</taxon>
        <taxon>Chlorobiaceae</taxon>
        <taxon>Chlorobaculum</taxon>
    </lineage>
</organism>
<dbReference type="PANTHER" id="PTHR33602">
    <property type="entry name" value="REGULATORY PROTEIN RECX FAMILY PROTEIN"/>
    <property type="match status" value="1"/>
</dbReference>
<dbReference type="InterPro" id="IPR053924">
    <property type="entry name" value="RecX_HTH_2nd"/>
</dbReference>
<name>A0A5C4S8P5_CHLTI</name>
<comment type="similarity">
    <text evidence="2 5">Belongs to the RecX family.</text>
</comment>